<keyword evidence="1" id="KW-0472">Membrane</keyword>
<protein>
    <recommendedName>
        <fullName evidence="4">Membrane protein YesL</fullName>
    </recommendedName>
</protein>
<dbReference type="Proteomes" id="UP000295064">
    <property type="component" value="Unassembled WGS sequence"/>
</dbReference>
<dbReference type="AlphaFoldDB" id="A0A4R6M007"/>
<feature type="transmembrane region" description="Helical" evidence="1">
    <location>
        <begin position="25"/>
        <end position="48"/>
    </location>
</feature>
<feature type="transmembrane region" description="Helical" evidence="1">
    <location>
        <begin position="195"/>
        <end position="217"/>
    </location>
</feature>
<feature type="transmembrane region" description="Helical" evidence="1">
    <location>
        <begin position="97"/>
        <end position="117"/>
    </location>
</feature>
<evidence type="ECO:0008006" key="4">
    <source>
        <dbReference type="Google" id="ProtNLM"/>
    </source>
</evidence>
<reference evidence="2 3" key="1">
    <citation type="submission" date="2019-03" db="EMBL/GenBank/DDBJ databases">
        <title>Subsurface microbial communities from deep shales in Ohio and West Virginia, USA.</title>
        <authorList>
            <person name="Wrighton K."/>
        </authorList>
    </citation>
    <scope>NUCLEOTIDE SEQUENCE [LARGE SCALE GENOMIC DNA]</scope>
    <source>
        <strain evidence="2 3">MA284_T2</strain>
    </source>
</reference>
<accession>A0A4R6M007</accession>
<sequence length="227" mass="26059">MKIGGVDLEIFSILKSTFKDFYEDLFKLVLLSVAWFVISSVLLFAVFIGLQSGWYLIILLPLIFLGPVFLTSLYGVNEILEEGRVAFKSLFAYFKNNFWRGFLVFLISVILYIIFVVDLRFFLLKGQENIWLLAFAFLFAYLLIYFSIYQAYLWGLLIIQGDRPLKDIFKNAVILSLDNIIFSLLWFLAIFLLTVILIVIGIGLPAGFIGIIGLLIIQGTKEVLEKY</sequence>
<keyword evidence="1" id="KW-1133">Transmembrane helix</keyword>
<proteinExistence type="predicted"/>
<keyword evidence="1" id="KW-0812">Transmembrane</keyword>
<feature type="transmembrane region" description="Helical" evidence="1">
    <location>
        <begin position="129"/>
        <end position="159"/>
    </location>
</feature>
<gene>
    <name evidence="2" type="ORF">DFR79_103177</name>
</gene>
<comment type="caution">
    <text evidence="2">The sequence shown here is derived from an EMBL/GenBank/DDBJ whole genome shotgun (WGS) entry which is preliminary data.</text>
</comment>
<evidence type="ECO:0000256" key="1">
    <source>
        <dbReference type="SAM" id="Phobius"/>
    </source>
</evidence>
<evidence type="ECO:0000313" key="3">
    <source>
        <dbReference type="Proteomes" id="UP000295064"/>
    </source>
</evidence>
<organism evidence="2 3">
    <name type="scientific">Halanaerobium saccharolyticum</name>
    <dbReference type="NCBI Taxonomy" id="43595"/>
    <lineage>
        <taxon>Bacteria</taxon>
        <taxon>Bacillati</taxon>
        <taxon>Bacillota</taxon>
        <taxon>Clostridia</taxon>
        <taxon>Halanaerobiales</taxon>
        <taxon>Halanaerobiaceae</taxon>
        <taxon>Halanaerobium</taxon>
    </lineage>
</organism>
<feature type="transmembrane region" description="Helical" evidence="1">
    <location>
        <begin position="54"/>
        <end position="76"/>
    </location>
</feature>
<feature type="transmembrane region" description="Helical" evidence="1">
    <location>
        <begin position="171"/>
        <end position="189"/>
    </location>
</feature>
<dbReference type="EMBL" id="SNWX01000003">
    <property type="protein sequence ID" value="TDO94498.1"/>
    <property type="molecule type" value="Genomic_DNA"/>
</dbReference>
<name>A0A4R6M007_9FIRM</name>
<evidence type="ECO:0000313" key="2">
    <source>
        <dbReference type="EMBL" id="TDO94498.1"/>
    </source>
</evidence>